<accession>A0A0G0RML7</accession>
<dbReference type="InterPro" id="IPR036615">
    <property type="entry name" value="Mur_ligase_C_dom_sf"/>
</dbReference>
<name>A0A0G0RML7_9BACT</name>
<feature type="non-terminal residue" evidence="11">
    <location>
        <position position="1"/>
    </location>
</feature>
<feature type="domain" description="Mur ligase central" evidence="10">
    <location>
        <begin position="30"/>
        <end position="153"/>
    </location>
</feature>
<evidence type="ECO:0000256" key="3">
    <source>
        <dbReference type="ARBA" id="ARBA00022490"/>
    </source>
</evidence>
<comment type="caution">
    <text evidence="11">The sequence shown here is derived from an EMBL/GenBank/DDBJ whole genome shotgun (WGS) entry which is preliminary data.</text>
</comment>
<dbReference type="Pfam" id="PF02875">
    <property type="entry name" value="Mur_ligase_C"/>
    <property type="match status" value="1"/>
</dbReference>
<comment type="pathway">
    <text evidence="2">Cell wall biogenesis; peptidoglycan biosynthesis.</text>
</comment>
<evidence type="ECO:0000256" key="6">
    <source>
        <dbReference type="ARBA" id="ARBA00022741"/>
    </source>
</evidence>
<dbReference type="InterPro" id="IPR004101">
    <property type="entry name" value="Mur_ligase_C"/>
</dbReference>
<dbReference type="InterPro" id="IPR013221">
    <property type="entry name" value="Mur_ligase_cen"/>
</dbReference>
<keyword evidence="8" id="KW-0131">Cell cycle</keyword>
<comment type="subcellular location">
    <subcellularLocation>
        <location evidence="1">Cytoplasm</location>
    </subcellularLocation>
</comment>
<dbReference type="PANTHER" id="PTHR43692:SF1">
    <property type="entry name" value="UDP-N-ACETYLMURAMOYLALANINE--D-GLUTAMATE LIGASE"/>
    <property type="match status" value="1"/>
</dbReference>
<evidence type="ECO:0000259" key="9">
    <source>
        <dbReference type="Pfam" id="PF02875"/>
    </source>
</evidence>
<proteinExistence type="predicted"/>
<keyword evidence="6" id="KW-0547">Nucleotide-binding</keyword>
<dbReference type="AlphaFoldDB" id="A0A0G0RML7"/>
<evidence type="ECO:0000256" key="7">
    <source>
        <dbReference type="ARBA" id="ARBA00022840"/>
    </source>
</evidence>
<evidence type="ECO:0000256" key="8">
    <source>
        <dbReference type="ARBA" id="ARBA00023306"/>
    </source>
</evidence>
<dbReference type="PANTHER" id="PTHR43692">
    <property type="entry name" value="UDP-N-ACETYLMURAMOYLALANINE--D-GLUTAMATE LIGASE"/>
    <property type="match status" value="1"/>
</dbReference>
<dbReference type="Proteomes" id="UP000034048">
    <property type="component" value="Unassembled WGS sequence"/>
</dbReference>
<gene>
    <name evidence="11" type="ORF">UT42_C0016G0001</name>
</gene>
<dbReference type="GO" id="GO:0051301">
    <property type="term" value="P:cell division"/>
    <property type="evidence" value="ECO:0007669"/>
    <property type="project" value="UniProtKB-KW"/>
</dbReference>
<dbReference type="SUPFAM" id="SSF53244">
    <property type="entry name" value="MurD-like peptide ligases, peptide-binding domain"/>
    <property type="match status" value="1"/>
</dbReference>
<evidence type="ECO:0000313" key="12">
    <source>
        <dbReference type="Proteomes" id="UP000034048"/>
    </source>
</evidence>
<sequence>DKKVKIGQAIITTPVNLFFIFCPTQNIIGVTGTKGKGSTASLVAHILQTAKKKVWLGGNIGIAFLAFIDKIKPTDWVVLELSSFQLEDIITSPHIAVFTNFVKEHLRPADPNNPNHHKTLAEYWRAKLNIAHWQLKSDYLIVNTNLKKKLKNSQLASKIIYFTKSDLPSQLPGAHNQENVAAAVAVAKLAKIKQTDIAKAVASFQGLIYRLQLVRGLRGVRYYNDSFATTPEATITALKSFTEPIILLAGGADKGSDFKQLAKIIKQRVKFVALLAGQATPKLKKALLTISYPKNQIVVFNNLPTAVKVAQEQAKIGEIVLLSTACASFGMFKNYKERGQLFTAMVQKLK</sequence>
<keyword evidence="7" id="KW-0067">ATP-binding</keyword>
<evidence type="ECO:0000259" key="10">
    <source>
        <dbReference type="Pfam" id="PF08245"/>
    </source>
</evidence>
<keyword evidence="5" id="KW-0132">Cell division</keyword>
<dbReference type="GO" id="GO:0008764">
    <property type="term" value="F:UDP-N-acetylmuramoylalanine-D-glutamate ligase activity"/>
    <property type="evidence" value="ECO:0007669"/>
    <property type="project" value="UniProtKB-EC"/>
</dbReference>
<evidence type="ECO:0000256" key="2">
    <source>
        <dbReference type="ARBA" id="ARBA00004752"/>
    </source>
</evidence>
<reference evidence="11 12" key="1">
    <citation type="journal article" date="2015" name="Nature">
        <title>rRNA introns, odd ribosomes, and small enigmatic genomes across a large radiation of phyla.</title>
        <authorList>
            <person name="Brown C.T."/>
            <person name="Hug L.A."/>
            <person name="Thomas B.C."/>
            <person name="Sharon I."/>
            <person name="Castelle C.J."/>
            <person name="Singh A."/>
            <person name="Wilkins M.J."/>
            <person name="Williams K.H."/>
            <person name="Banfield J.F."/>
        </authorList>
    </citation>
    <scope>NUCLEOTIDE SEQUENCE [LARGE SCALE GENOMIC DNA]</scope>
</reference>
<dbReference type="InterPro" id="IPR005762">
    <property type="entry name" value="MurD"/>
</dbReference>
<evidence type="ECO:0000256" key="4">
    <source>
        <dbReference type="ARBA" id="ARBA00022598"/>
    </source>
</evidence>
<evidence type="ECO:0000313" key="11">
    <source>
        <dbReference type="EMBL" id="KKR14862.1"/>
    </source>
</evidence>
<dbReference type="Gene3D" id="3.40.1190.10">
    <property type="entry name" value="Mur-like, catalytic domain"/>
    <property type="match status" value="1"/>
</dbReference>
<keyword evidence="4 11" id="KW-0436">Ligase</keyword>
<keyword evidence="3" id="KW-0963">Cytoplasm</keyword>
<organism evidence="11 12">
    <name type="scientific">Candidatus Falkowbacteria bacterium GW2011_GWA2_39_24</name>
    <dbReference type="NCBI Taxonomy" id="1618634"/>
    <lineage>
        <taxon>Bacteria</taxon>
        <taxon>Candidatus Falkowiibacteriota</taxon>
    </lineage>
</organism>
<dbReference type="GO" id="GO:0005524">
    <property type="term" value="F:ATP binding"/>
    <property type="evidence" value="ECO:0007669"/>
    <property type="project" value="UniProtKB-KW"/>
</dbReference>
<dbReference type="Pfam" id="PF08245">
    <property type="entry name" value="Mur_ligase_M"/>
    <property type="match status" value="1"/>
</dbReference>
<dbReference type="PATRIC" id="fig|1618634.3.peg.215"/>
<feature type="domain" description="Mur ligase C-terminal" evidence="9">
    <location>
        <begin position="210"/>
        <end position="325"/>
    </location>
</feature>
<evidence type="ECO:0000256" key="1">
    <source>
        <dbReference type="ARBA" id="ARBA00004496"/>
    </source>
</evidence>
<dbReference type="InterPro" id="IPR036565">
    <property type="entry name" value="Mur-like_cat_sf"/>
</dbReference>
<dbReference type="GO" id="GO:0008360">
    <property type="term" value="P:regulation of cell shape"/>
    <property type="evidence" value="ECO:0007669"/>
    <property type="project" value="InterPro"/>
</dbReference>
<evidence type="ECO:0000256" key="5">
    <source>
        <dbReference type="ARBA" id="ARBA00022618"/>
    </source>
</evidence>
<protein>
    <submittedName>
        <fullName evidence="11">UDP-N-acetylmuramoylalanine-D-glutamate ligase</fullName>
    </submittedName>
</protein>
<dbReference type="InterPro" id="IPR018109">
    <property type="entry name" value="Folylpolyglutamate_synth_CS"/>
</dbReference>
<dbReference type="SUPFAM" id="SSF53623">
    <property type="entry name" value="MurD-like peptide ligases, catalytic domain"/>
    <property type="match status" value="1"/>
</dbReference>
<dbReference type="GO" id="GO:0004326">
    <property type="term" value="F:tetrahydrofolylpolyglutamate synthase activity"/>
    <property type="evidence" value="ECO:0007669"/>
    <property type="project" value="InterPro"/>
</dbReference>
<dbReference type="Gene3D" id="3.90.190.20">
    <property type="entry name" value="Mur ligase, C-terminal domain"/>
    <property type="match status" value="1"/>
</dbReference>
<dbReference type="EMBL" id="LBWS01000016">
    <property type="protein sequence ID" value="KKR14862.1"/>
    <property type="molecule type" value="Genomic_DNA"/>
</dbReference>
<dbReference type="PROSITE" id="PS01011">
    <property type="entry name" value="FOLYLPOLYGLU_SYNT_1"/>
    <property type="match status" value="1"/>
</dbReference>
<dbReference type="GO" id="GO:0005737">
    <property type="term" value="C:cytoplasm"/>
    <property type="evidence" value="ECO:0007669"/>
    <property type="project" value="UniProtKB-SubCell"/>
</dbReference>